<feature type="chain" id="PRO_5018747484" evidence="3">
    <location>
        <begin position="20"/>
        <end position="674"/>
    </location>
</feature>
<dbReference type="InterPro" id="IPR011042">
    <property type="entry name" value="6-blade_b-propeller_TolB-like"/>
</dbReference>
<proteinExistence type="predicted"/>
<feature type="domain" description="Peptidase S9 prolyl oligopeptidase catalytic" evidence="4">
    <location>
        <begin position="466"/>
        <end position="671"/>
    </location>
</feature>
<keyword evidence="1" id="KW-0378">Hydrolase</keyword>
<dbReference type="Pfam" id="PF07676">
    <property type="entry name" value="PD40"/>
    <property type="match status" value="3"/>
</dbReference>
<dbReference type="Gene3D" id="2.120.10.30">
    <property type="entry name" value="TolB, C-terminal domain"/>
    <property type="match status" value="2"/>
</dbReference>
<sequence length="674" mass="74862">MKNCIGIIAFLLCVTTVSAQTKTNLELTDIFNYEFVSDPQISPDGSKIIYVRNFKDIMTDKNLSNLWIVNFDGSQNRPLTTGNQNDYYPRWSHDGKKIIFKSNMADDKMKLYLMWLDTKETAPLTNTPMAPGAVSWSQDDRYVAFNMFVPATDESLVKMPAKPEGAKWNTPPTYIDKLNYRGDGQGYIKSGNDQLFILSVNGGTPKQLTTAEFDHGAPVWSNDGKSLYFSANFHPESDFEPANSEVYKLDLNDNSVTALTDRFGPDGSPTLSPDGRKIAYTGNDDTFQGYELTQLYVMNADGSNSQLLSADFDRDIGNVQWASDGKGLYFQYDSEGDSKIGHITLYGKVTTIAEGLGGLSLGRPYNQADFTVSNNGKFAYTLGGTQHPSDLAVADKKGSQRLTFLNDDLFSFRNVGEVEEIWWNSSFDDRKIQGWIVTPPNFDPNKKYPFILEIHGGPFQSYGSVYSAEIQAYAAAGYVVLYSNPRGSTSYGAEFGNLIHHDYPNHDYEDLMSGVDAVIGKGYVDTNNLFVTGGSGGGVLTAWIVGKTDRFKAAVVAKPVINWTSFVLYADGAAFFSKYWFGKKPWEDPENYFRRSPLNYVANVTTPTMLLTGEEDYRTPIAESEQFYTALKLEGVETAMVRIPGAGHGIANRPSNLVAKIASVLAWFNKYKTE</sequence>
<evidence type="ECO:0000256" key="2">
    <source>
        <dbReference type="ARBA" id="ARBA00022825"/>
    </source>
</evidence>
<evidence type="ECO:0000313" key="6">
    <source>
        <dbReference type="Proteomes" id="UP000286990"/>
    </source>
</evidence>
<accession>A0A3R8PWP7</accession>
<dbReference type="Proteomes" id="UP000286990">
    <property type="component" value="Unassembled WGS sequence"/>
</dbReference>
<dbReference type="InterPro" id="IPR011659">
    <property type="entry name" value="WD40"/>
</dbReference>
<dbReference type="Pfam" id="PF00326">
    <property type="entry name" value="Peptidase_S9"/>
    <property type="match status" value="1"/>
</dbReference>
<dbReference type="PANTHER" id="PTHR42776">
    <property type="entry name" value="SERINE PEPTIDASE S9 FAMILY MEMBER"/>
    <property type="match status" value="1"/>
</dbReference>
<dbReference type="OrthoDB" id="9812921at2"/>
<comment type="caution">
    <text evidence="5">The sequence shown here is derived from an EMBL/GenBank/DDBJ whole genome shotgun (WGS) entry which is preliminary data.</text>
</comment>
<feature type="signal peptide" evidence="3">
    <location>
        <begin position="1"/>
        <end position="19"/>
    </location>
</feature>
<evidence type="ECO:0000256" key="1">
    <source>
        <dbReference type="ARBA" id="ARBA00022801"/>
    </source>
</evidence>
<keyword evidence="2" id="KW-0645">Protease</keyword>
<reference evidence="6" key="2">
    <citation type="submission" date="2018-12" db="EMBL/GenBank/DDBJ databases">
        <title>Maribacter lutimaris sp. nov., isolated from marine sediment.</title>
        <authorList>
            <person name="Kim K.K."/>
        </authorList>
    </citation>
    <scope>NUCLEOTIDE SEQUENCE [LARGE SCALE GENOMIC DNA]</scope>
    <source>
        <strain evidence="6">PoM-212</strain>
    </source>
</reference>
<dbReference type="InterPro" id="IPR001375">
    <property type="entry name" value="Peptidase_S9_cat"/>
</dbReference>
<keyword evidence="6" id="KW-1185">Reference proteome</keyword>
<dbReference type="RefSeq" id="WP_125222841.1">
    <property type="nucleotide sequence ID" value="NZ_QUSX01000002.1"/>
</dbReference>
<dbReference type="AlphaFoldDB" id="A0A3R8PWP7"/>
<dbReference type="Gene3D" id="3.40.50.1820">
    <property type="entry name" value="alpha/beta hydrolase"/>
    <property type="match status" value="1"/>
</dbReference>
<organism evidence="5 6">
    <name type="scientific">Maribacter algicola</name>
    <dbReference type="NCBI Taxonomy" id="2498892"/>
    <lineage>
        <taxon>Bacteria</taxon>
        <taxon>Pseudomonadati</taxon>
        <taxon>Bacteroidota</taxon>
        <taxon>Flavobacteriia</taxon>
        <taxon>Flavobacteriales</taxon>
        <taxon>Flavobacteriaceae</taxon>
        <taxon>Maribacter</taxon>
    </lineage>
</organism>
<dbReference type="EMBL" id="QUSX01000002">
    <property type="protein sequence ID" value="RRQ48119.1"/>
    <property type="molecule type" value="Genomic_DNA"/>
</dbReference>
<dbReference type="SUPFAM" id="SSF53474">
    <property type="entry name" value="alpha/beta-Hydrolases"/>
    <property type="match status" value="1"/>
</dbReference>
<dbReference type="InterPro" id="IPR029058">
    <property type="entry name" value="AB_hydrolase_fold"/>
</dbReference>
<gene>
    <name evidence="5" type="ORF">DZC72_10350</name>
</gene>
<evidence type="ECO:0000259" key="4">
    <source>
        <dbReference type="Pfam" id="PF00326"/>
    </source>
</evidence>
<protein>
    <submittedName>
        <fullName evidence="5">S9 family peptidase</fullName>
    </submittedName>
</protein>
<keyword evidence="3" id="KW-0732">Signal</keyword>
<evidence type="ECO:0000313" key="5">
    <source>
        <dbReference type="EMBL" id="RRQ48119.1"/>
    </source>
</evidence>
<reference evidence="6" key="1">
    <citation type="submission" date="2018-08" db="EMBL/GenBank/DDBJ databases">
        <authorList>
            <person name="Khan S.A."/>
            <person name="J S.E."/>
        </authorList>
    </citation>
    <scope>NUCLEOTIDE SEQUENCE [LARGE SCALE GENOMIC DNA]</scope>
    <source>
        <strain evidence="6">PoM-212</strain>
    </source>
</reference>
<dbReference type="GO" id="GO:0004252">
    <property type="term" value="F:serine-type endopeptidase activity"/>
    <property type="evidence" value="ECO:0007669"/>
    <property type="project" value="TreeGrafter"/>
</dbReference>
<evidence type="ECO:0000256" key="3">
    <source>
        <dbReference type="SAM" id="SignalP"/>
    </source>
</evidence>
<dbReference type="PANTHER" id="PTHR42776:SF27">
    <property type="entry name" value="DIPEPTIDYL PEPTIDASE FAMILY MEMBER 6"/>
    <property type="match status" value="1"/>
</dbReference>
<dbReference type="GO" id="GO:0006508">
    <property type="term" value="P:proteolysis"/>
    <property type="evidence" value="ECO:0007669"/>
    <property type="project" value="InterPro"/>
</dbReference>
<dbReference type="SUPFAM" id="SSF82171">
    <property type="entry name" value="DPP6 N-terminal domain-like"/>
    <property type="match status" value="1"/>
</dbReference>
<name>A0A3R8PWP7_9FLAO</name>
<keyword evidence="2" id="KW-0720">Serine protease</keyword>